<keyword evidence="2" id="KW-1185">Reference proteome</keyword>
<sequence length="345" mass="39603">MDEFIRKELILNAGTSLENVAPHCIKLLDWLLDCQVEIQLQQKLLKLTPNLIESMMKATMYLFECHDRFGEALAERCNSHSFYATCSSLAERKQSIKELCAGIVSTRKGEAHAALLHLMHKPFADVQPAWSVIRELDWAALRQPAAFDPAQMISTDLLQMRRLVKRICRLSTLQKMETALHRALKLVGFSVWLCLFREPRHSNIHSDCHLLRHMICDMLAESQPAAPCCGFLHNMYLFLENPSNEPRFWACLDHARLSGSLIAYLIGYWNRHMPYLDQDDMQITADAPPTVTVCPALPLDEVTFLTHLLLMPRSPCREQFHMQLRSHSMASQLMELLNKVAFVYS</sequence>
<evidence type="ECO:0000313" key="1">
    <source>
        <dbReference type="EMBL" id="EDW26987.1"/>
    </source>
</evidence>
<dbReference type="OMA" id="PDLQQMR"/>
<organism evidence="2">
    <name type="scientific">Drosophila persimilis</name>
    <name type="common">Fruit fly</name>
    <dbReference type="NCBI Taxonomy" id="7234"/>
    <lineage>
        <taxon>Eukaryota</taxon>
        <taxon>Metazoa</taxon>
        <taxon>Ecdysozoa</taxon>
        <taxon>Arthropoda</taxon>
        <taxon>Hexapoda</taxon>
        <taxon>Insecta</taxon>
        <taxon>Pterygota</taxon>
        <taxon>Neoptera</taxon>
        <taxon>Endopterygota</taxon>
        <taxon>Diptera</taxon>
        <taxon>Brachycera</taxon>
        <taxon>Muscomorpha</taxon>
        <taxon>Ephydroidea</taxon>
        <taxon>Drosophilidae</taxon>
        <taxon>Drosophila</taxon>
        <taxon>Sophophora</taxon>
    </lineage>
</organism>
<dbReference type="KEGG" id="dpe:6597701"/>
<evidence type="ECO:0000313" key="2">
    <source>
        <dbReference type="Proteomes" id="UP000008744"/>
    </source>
</evidence>
<dbReference type="EMBL" id="CH479194">
    <property type="protein sequence ID" value="EDW26987.1"/>
    <property type="molecule type" value="Genomic_DNA"/>
</dbReference>
<name>B4GWA3_DROPE</name>
<gene>
    <name evidence="1" type="primary">Dper\GL16488</name>
    <name evidence="1" type="ORF">Dper_GL16488</name>
</gene>
<dbReference type="Proteomes" id="UP000008744">
    <property type="component" value="Unassembled WGS sequence"/>
</dbReference>
<reference evidence="1 2" key="1">
    <citation type="journal article" date="2007" name="Nature">
        <title>Evolution of genes and genomes on the Drosophila phylogeny.</title>
        <authorList>
            <consortium name="Drosophila 12 Genomes Consortium"/>
            <person name="Clark A.G."/>
            <person name="Eisen M.B."/>
            <person name="Smith D.R."/>
            <person name="Bergman C.M."/>
            <person name="Oliver B."/>
            <person name="Markow T.A."/>
            <person name="Kaufman T.C."/>
            <person name="Kellis M."/>
            <person name="Gelbart W."/>
            <person name="Iyer V.N."/>
            <person name="Pollard D.A."/>
            <person name="Sackton T.B."/>
            <person name="Larracuente A.M."/>
            <person name="Singh N.D."/>
            <person name="Abad J.P."/>
            <person name="Abt D.N."/>
            <person name="Adryan B."/>
            <person name="Aguade M."/>
            <person name="Akashi H."/>
            <person name="Anderson W.W."/>
            <person name="Aquadro C.F."/>
            <person name="Ardell D.H."/>
            <person name="Arguello R."/>
            <person name="Artieri C.G."/>
            <person name="Barbash D.A."/>
            <person name="Barker D."/>
            <person name="Barsanti P."/>
            <person name="Batterham P."/>
            <person name="Batzoglou S."/>
            <person name="Begun D."/>
            <person name="Bhutkar A."/>
            <person name="Blanco E."/>
            <person name="Bosak S.A."/>
            <person name="Bradley R.K."/>
            <person name="Brand A.D."/>
            <person name="Brent M.R."/>
            <person name="Brooks A.N."/>
            <person name="Brown R.H."/>
            <person name="Butlin R.K."/>
            <person name="Caggese C."/>
            <person name="Calvi B.R."/>
            <person name="Bernardo de Carvalho A."/>
            <person name="Caspi A."/>
            <person name="Castrezana S."/>
            <person name="Celniker S.E."/>
            <person name="Chang J.L."/>
            <person name="Chapple C."/>
            <person name="Chatterji S."/>
            <person name="Chinwalla A."/>
            <person name="Civetta A."/>
            <person name="Clifton S.W."/>
            <person name="Comeron J.M."/>
            <person name="Costello J.C."/>
            <person name="Coyne J.A."/>
            <person name="Daub J."/>
            <person name="David R.G."/>
            <person name="Delcher A.L."/>
            <person name="Delehaunty K."/>
            <person name="Do C.B."/>
            <person name="Ebling H."/>
            <person name="Edwards K."/>
            <person name="Eickbush T."/>
            <person name="Evans J.D."/>
            <person name="Filipski A."/>
            <person name="Findeiss S."/>
            <person name="Freyhult E."/>
            <person name="Fulton L."/>
            <person name="Fulton R."/>
            <person name="Garcia A.C."/>
            <person name="Gardiner A."/>
            <person name="Garfield D.A."/>
            <person name="Garvin B.E."/>
            <person name="Gibson G."/>
            <person name="Gilbert D."/>
            <person name="Gnerre S."/>
            <person name="Godfrey J."/>
            <person name="Good R."/>
            <person name="Gotea V."/>
            <person name="Gravely B."/>
            <person name="Greenberg A.J."/>
            <person name="Griffiths-Jones S."/>
            <person name="Gross S."/>
            <person name="Guigo R."/>
            <person name="Gustafson E.A."/>
            <person name="Haerty W."/>
            <person name="Hahn M.W."/>
            <person name="Halligan D.L."/>
            <person name="Halpern A.L."/>
            <person name="Halter G.M."/>
            <person name="Han M.V."/>
            <person name="Heger A."/>
            <person name="Hillier L."/>
            <person name="Hinrichs A.S."/>
            <person name="Holmes I."/>
            <person name="Hoskins R.A."/>
            <person name="Hubisz M.J."/>
            <person name="Hultmark D."/>
            <person name="Huntley M.A."/>
            <person name="Jaffe D.B."/>
            <person name="Jagadeeshan S."/>
            <person name="Jeck W.R."/>
            <person name="Johnson J."/>
            <person name="Jones C.D."/>
            <person name="Jordan W.C."/>
            <person name="Karpen G.H."/>
            <person name="Kataoka E."/>
            <person name="Keightley P.D."/>
            <person name="Kheradpour P."/>
            <person name="Kirkness E.F."/>
            <person name="Koerich L.B."/>
            <person name="Kristiansen K."/>
            <person name="Kudrna D."/>
            <person name="Kulathinal R.J."/>
            <person name="Kumar S."/>
            <person name="Kwok R."/>
            <person name="Lander E."/>
            <person name="Langley C.H."/>
            <person name="Lapoint R."/>
            <person name="Lazzaro B.P."/>
            <person name="Lee S.J."/>
            <person name="Levesque L."/>
            <person name="Li R."/>
            <person name="Lin C.F."/>
            <person name="Lin M.F."/>
            <person name="Lindblad-Toh K."/>
            <person name="Llopart A."/>
            <person name="Long M."/>
            <person name="Low L."/>
            <person name="Lozovsky E."/>
            <person name="Lu J."/>
            <person name="Luo M."/>
            <person name="Machado C.A."/>
            <person name="Makalowski W."/>
            <person name="Marzo M."/>
            <person name="Matsuda M."/>
            <person name="Matzkin L."/>
            <person name="McAllister B."/>
            <person name="McBride C.S."/>
            <person name="McKernan B."/>
            <person name="McKernan K."/>
            <person name="Mendez-Lago M."/>
            <person name="Minx P."/>
            <person name="Mollenhauer M.U."/>
            <person name="Montooth K."/>
            <person name="Mount S.M."/>
            <person name="Mu X."/>
            <person name="Myers E."/>
            <person name="Negre B."/>
            <person name="Newfeld S."/>
            <person name="Nielsen R."/>
            <person name="Noor M.A."/>
            <person name="O'Grady P."/>
            <person name="Pachter L."/>
            <person name="Papaceit M."/>
            <person name="Parisi M.J."/>
            <person name="Parisi M."/>
            <person name="Parts L."/>
            <person name="Pedersen J.S."/>
            <person name="Pesole G."/>
            <person name="Phillippy A.M."/>
            <person name="Ponting C.P."/>
            <person name="Pop M."/>
            <person name="Porcelli D."/>
            <person name="Powell J.R."/>
            <person name="Prohaska S."/>
            <person name="Pruitt K."/>
            <person name="Puig M."/>
            <person name="Quesneville H."/>
            <person name="Ram K.R."/>
            <person name="Rand D."/>
            <person name="Rasmussen M.D."/>
            <person name="Reed L.K."/>
            <person name="Reenan R."/>
            <person name="Reily A."/>
            <person name="Remington K.A."/>
            <person name="Rieger T.T."/>
            <person name="Ritchie M.G."/>
            <person name="Robin C."/>
            <person name="Rogers Y.H."/>
            <person name="Rohde C."/>
            <person name="Rozas J."/>
            <person name="Rubenfield M.J."/>
            <person name="Ruiz A."/>
            <person name="Russo S."/>
            <person name="Salzberg S.L."/>
            <person name="Sanchez-Gracia A."/>
            <person name="Saranga D.J."/>
            <person name="Sato H."/>
            <person name="Schaeffer S.W."/>
            <person name="Schatz M.C."/>
            <person name="Schlenke T."/>
            <person name="Schwartz R."/>
            <person name="Segarra C."/>
            <person name="Singh R.S."/>
            <person name="Sirot L."/>
            <person name="Sirota M."/>
            <person name="Sisneros N.B."/>
            <person name="Smith C.D."/>
            <person name="Smith T.F."/>
            <person name="Spieth J."/>
            <person name="Stage D.E."/>
            <person name="Stark A."/>
            <person name="Stephan W."/>
            <person name="Strausberg R.L."/>
            <person name="Strempel S."/>
            <person name="Sturgill D."/>
            <person name="Sutton G."/>
            <person name="Sutton G.G."/>
            <person name="Tao W."/>
            <person name="Teichmann S."/>
            <person name="Tobari Y.N."/>
            <person name="Tomimura Y."/>
            <person name="Tsolas J.M."/>
            <person name="Valente V.L."/>
            <person name="Venter E."/>
            <person name="Venter J.C."/>
            <person name="Vicario S."/>
            <person name="Vieira F.G."/>
            <person name="Vilella A.J."/>
            <person name="Villasante A."/>
            <person name="Walenz B."/>
            <person name="Wang J."/>
            <person name="Wasserman M."/>
            <person name="Watts T."/>
            <person name="Wilson D."/>
            <person name="Wilson R.K."/>
            <person name="Wing R.A."/>
            <person name="Wolfner M.F."/>
            <person name="Wong A."/>
            <person name="Wong G.K."/>
            <person name="Wu C.I."/>
            <person name="Wu G."/>
            <person name="Yamamoto D."/>
            <person name="Yang H.P."/>
            <person name="Yang S.P."/>
            <person name="Yorke J.A."/>
            <person name="Yoshida K."/>
            <person name="Zdobnov E."/>
            <person name="Zhang P."/>
            <person name="Zhang Y."/>
            <person name="Zimin A.V."/>
            <person name="Baldwin J."/>
            <person name="Abdouelleil A."/>
            <person name="Abdulkadir J."/>
            <person name="Abebe A."/>
            <person name="Abera B."/>
            <person name="Abreu J."/>
            <person name="Acer S.C."/>
            <person name="Aftuck L."/>
            <person name="Alexander A."/>
            <person name="An P."/>
            <person name="Anderson E."/>
            <person name="Anderson S."/>
            <person name="Arachi H."/>
            <person name="Azer M."/>
            <person name="Bachantsang P."/>
            <person name="Barry A."/>
            <person name="Bayul T."/>
            <person name="Berlin A."/>
            <person name="Bessette D."/>
            <person name="Bloom T."/>
            <person name="Blye J."/>
            <person name="Boguslavskiy L."/>
            <person name="Bonnet C."/>
            <person name="Boukhgalter B."/>
            <person name="Bourzgui I."/>
            <person name="Brown A."/>
            <person name="Cahill P."/>
            <person name="Channer S."/>
            <person name="Cheshatsang Y."/>
            <person name="Chuda L."/>
            <person name="Citroen M."/>
            <person name="Collymore A."/>
            <person name="Cooke P."/>
            <person name="Costello M."/>
            <person name="D'Aco K."/>
            <person name="Daza R."/>
            <person name="De Haan G."/>
            <person name="DeGray S."/>
            <person name="DeMaso C."/>
            <person name="Dhargay N."/>
            <person name="Dooley K."/>
            <person name="Dooley E."/>
            <person name="Doricent M."/>
            <person name="Dorje P."/>
            <person name="Dorjee K."/>
            <person name="Dupes A."/>
            <person name="Elong R."/>
            <person name="Falk J."/>
            <person name="Farina A."/>
            <person name="Faro S."/>
            <person name="Ferguson D."/>
            <person name="Fisher S."/>
            <person name="Foley C.D."/>
            <person name="Franke A."/>
            <person name="Friedrich D."/>
            <person name="Gadbois L."/>
            <person name="Gearin G."/>
            <person name="Gearin C.R."/>
            <person name="Giannoukos G."/>
            <person name="Goode T."/>
            <person name="Graham J."/>
            <person name="Grandbois E."/>
            <person name="Grewal S."/>
            <person name="Gyaltsen K."/>
            <person name="Hafez N."/>
            <person name="Hagos B."/>
            <person name="Hall J."/>
            <person name="Henson C."/>
            <person name="Hollinger A."/>
            <person name="Honan T."/>
            <person name="Huard M.D."/>
            <person name="Hughes L."/>
            <person name="Hurhula B."/>
            <person name="Husby M.E."/>
            <person name="Kamat A."/>
            <person name="Kanga B."/>
            <person name="Kashin S."/>
            <person name="Khazanovich D."/>
            <person name="Kisner P."/>
            <person name="Lance K."/>
            <person name="Lara M."/>
            <person name="Lee W."/>
            <person name="Lennon N."/>
            <person name="Letendre F."/>
            <person name="LeVine R."/>
            <person name="Lipovsky A."/>
            <person name="Liu X."/>
            <person name="Liu J."/>
            <person name="Liu S."/>
            <person name="Lokyitsang T."/>
            <person name="Lokyitsang Y."/>
            <person name="Lubonja R."/>
            <person name="Lui A."/>
            <person name="MacDonald P."/>
            <person name="Magnisalis V."/>
            <person name="Maru K."/>
            <person name="Matthews C."/>
            <person name="McCusker W."/>
            <person name="McDonough S."/>
            <person name="Mehta T."/>
            <person name="Meldrim J."/>
            <person name="Meneus L."/>
            <person name="Mihai O."/>
            <person name="Mihalev A."/>
            <person name="Mihova T."/>
            <person name="Mittelman R."/>
            <person name="Mlenga V."/>
            <person name="Montmayeur A."/>
            <person name="Mulrain L."/>
            <person name="Navidi A."/>
            <person name="Naylor J."/>
            <person name="Negash T."/>
            <person name="Nguyen T."/>
            <person name="Nguyen N."/>
            <person name="Nicol R."/>
            <person name="Norbu C."/>
            <person name="Norbu N."/>
            <person name="Novod N."/>
            <person name="O'Neill B."/>
            <person name="Osman S."/>
            <person name="Markiewicz E."/>
            <person name="Oyono O.L."/>
            <person name="Patti C."/>
            <person name="Phunkhang P."/>
            <person name="Pierre F."/>
            <person name="Priest M."/>
            <person name="Raghuraman S."/>
            <person name="Rege F."/>
            <person name="Reyes R."/>
            <person name="Rise C."/>
            <person name="Rogov P."/>
            <person name="Ross K."/>
            <person name="Ryan E."/>
            <person name="Settipalli S."/>
            <person name="Shea T."/>
            <person name="Sherpa N."/>
            <person name="Shi L."/>
            <person name="Shih D."/>
            <person name="Sparrow T."/>
            <person name="Spaulding J."/>
            <person name="Stalker J."/>
            <person name="Stange-Thomann N."/>
            <person name="Stavropoulos S."/>
            <person name="Stone C."/>
            <person name="Strader C."/>
            <person name="Tesfaye S."/>
            <person name="Thomson T."/>
            <person name="Thoulutsang Y."/>
            <person name="Thoulutsang D."/>
            <person name="Topham K."/>
            <person name="Topping I."/>
            <person name="Tsamla T."/>
            <person name="Vassiliev H."/>
            <person name="Vo A."/>
            <person name="Wangchuk T."/>
            <person name="Wangdi T."/>
            <person name="Weiand M."/>
            <person name="Wilkinson J."/>
            <person name="Wilson A."/>
            <person name="Yadav S."/>
            <person name="Young G."/>
            <person name="Yu Q."/>
            <person name="Zembek L."/>
            <person name="Zhong D."/>
            <person name="Zimmer A."/>
            <person name="Zwirko Z."/>
            <person name="Jaffe D.B."/>
            <person name="Alvarez P."/>
            <person name="Brockman W."/>
            <person name="Butler J."/>
            <person name="Chin C."/>
            <person name="Gnerre S."/>
            <person name="Grabherr M."/>
            <person name="Kleber M."/>
            <person name="Mauceli E."/>
            <person name="MacCallum I."/>
        </authorList>
    </citation>
    <scope>NUCLEOTIDE SEQUENCE [LARGE SCALE GENOMIC DNA]</scope>
    <source>
        <strain evidence="2">MSH-3 / Tucson 14011-0111.49</strain>
    </source>
</reference>
<dbReference type="OrthoDB" id="7823345at2759"/>
<dbReference type="PhylomeDB" id="B4GWA3"/>
<dbReference type="HOGENOM" id="CLU_804794_0_0_1"/>
<protein>
    <submittedName>
        <fullName evidence="1">GL16488</fullName>
    </submittedName>
</protein>
<accession>B4GWA3</accession>
<proteinExistence type="predicted"/>
<dbReference type="AlphaFoldDB" id="B4GWA3"/>
<dbReference type="eggNOG" id="ENOG502TB87">
    <property type="taxonomic scope" value="Eukaryota"/>
</dbReference>